<evidence type="ECO:0000313" key="4">
    <source>
        <dbReference type="Proteomes" id="UP000553776"/>
    </source>
</evidence>
<evidence type="ECO:0000256" key="1">
    <source>
        <dbReference type="SAM" id="MobiDB-lite"/>
    </source>
</evidence>
<dbReference type="AlphaFoldDB" id="A0A841TS44"/>
<reference evidence="3 4" key="1">
    <citation type="submission" date="2020-08" db="EMBL/GenBank/DDBJ databases">
        <title>Cohnella phylogeny.</title>
        <authorList>
            <person name="Dunlap C."/>
        </authorList>
    </citation>
    <scope>NUCLEOTIDE SEQUENCE [LARGE SCALE GENOMIC DNA]</scope>
    <source>
        <strain evidence="3 4">DSM 25239</strain>
    </source>
</reference>
<accession>A0A841TS44</accession>
<feature type="signal peptide" evidence="2">
    <location>
        <begin position="1"/>
        <end position="25"/>
    </location>
</feature>
<evidence type="ECO:0000313" key="3">
    <source>
        <dbReference type="EMBL" id="MBB6690529.1"/>
    </source>
</evidence>
<comment type="caution">
    <text evidence="3">The sequence shown here is derived from an EMBL/GenBank/DDBJ whole genome shotgun (WGS) entry which is preliminary data.</text>
</comment>
<dbReference type="RefSeq" id="WP_185134562.1">
    <property type="nucleotide sequence ID" value="NZ_BORM01000022.1"/>
</dbReference>
<dbReference type="EMBL" id="JACJVR010000012">
    <property type="protein sequence ID" value="MBB6690529.1"/>
    <property type="molecule type" value="Genomic_DNA"/>
</dbReference>
<feature type="compositionally biased region" description="Polar residues" evidence="1">
    <location>
        <begin position="75"/>
        <end position="95"/>
    </location>
</feature>
<protein>
    <submittedName>
        <fullName evidence="3">Uncharacterized protein</fullName>
    </submittedName>
</protein>
<organism evidence="3 4">
    <name type="scientific">Cohnella xylanilytica</name>
    <dbReference type="NCBI Taxonomy" id="557555"/>
    <lineage>
        <taxon>Bacteria</taxon>
        <taxon>Bacillati</taxon>
        <taxon>Bacillota</taxon>
        <taxon>Bacilli</taxon>
        <taxon>Bacillales</taxon>
        <taxon>Paenibacillaceae</taxon>
        <taxon>Cohnella</taxon>
    </lineage>
</organism>
<sequence>MNRFGKNSAWTVAVLSMLLMGTACSNDNNNSNASGSPSPSMTASASPSASPSSSPDGGGESPSASPSASAPANSNETLEGTGTYNGLGDTNSIEIQFNGEPTPFRIDPDTADKLADWEAGTPVKFQYKESTIEADGQKLKQYTIVAIDKQ</sequence>
<dbReference type="PROSITE" id="PS51257">
    <property type="entry name" value="PROKAR_LIPOPROTEIN"/>
    <property type="match status" value="1"/>
</dbReference>
<feature type="compositionally biased region" description="Low complexity" evidence="1">
    <location>
        <begin position="25"/>
        <end position="74"/>
    </location>
</feature>
<keyword evidence="2" id="KW-0732">Signal</keyword>
<proteinExistence type="predicted"/>
<feature type="chain" id="PRO_5039234773" evidence="2">
    <location>
        <begin position="26"/>
        <end position="150"/>
    </location>
</feature>
<name>A0A841TS44_9BACL</name>
<dbReference type="Proteomes" id="UP000553776">
    <property type="component" value="Unassembled WGS sequence"/>
</dbReference>
<keyword evidence="4" id="KW-1185">Reference proteome</keyword>
<evidence type="ECO:0000256" key="2">
    <source>
        <dbReference type="SAM" id="SignalP"/>
    </source>
</evidence>
<gene>
    <name evidence="3" type="ORF">H7B90_03850</name>
</gene>
<feature type="region of interest" description="Disordered" evidence="1">
    <location>
        <begin position="23"/>
        <end position="109"/>
    </location>
</feature>